<reference evidence="2" key="1">
    <citation type="journal article" date="2014" name="Int. J. Syst. Evol. Microbiol.">
        <title>Complete genome sequence of Corynebacterium casei LMG S-19264T (=DSM 44701T), isolated from a smear-ripened cheese.</title>
        <authorList>
            <consortium name="US DOE Joint Genome Institute (JGI-PGF)"/>
            <person name="Walter F."/>
            <person name="Albersmeier A."/>
            <person name="Kalinowski J."/>
            <person name="Ruckert C."/>
        </authorList>
    </citation>
    <scope>NUCLEOTIDE SEQUENCE</scope>
    <source>
        <strain evidence="2">KCTC 12870</strain>
    </source>
</reference>
<evidence type="ECO:0000313" key="2">
    <source>
        <dbReference type="EMBL" id="GHC00042.1"/>
    </source>
</evidence>
<dbReference type="Pfam" id="PF16798">
    <property type="entry name" value="DUF5069"/>
    <property type="match status" value="1"/>
</dbReference>
<dbReference type="AlphaFoldDB" id="A0A8J3D9X3"/>
<sequence length="174" mass="19886">MSYKYHTQLESLWKKAVSQYEAGQRGSETYFTEDEAQWLASNGLTPQEIYDFAEDFVTVGDPDFTTFAMITDVRRSYFLNEMKGEKSGKTIDPSTYPPKDSEVDGIRWLPRIIGKARAKLRGELDADTMYSCGGDRKFLKENDIHPAQFLNVVANHFDDDKAIIGWVKKHIAKS</sequence>
<dbReference type="InterPro" id="IPR031849">
    <property type="entry name" value="DUF5069"/>
</dbReference>
<proteinExistence type="predicted"/>
<reference evidence="2" key="2">
    <citation type="submission" date="2020-09" db="EMBL/GenBank/DDBJ databases">
        <authorList>
            <person name="Sun Q."/>
            <person name="Kim S."/>
        </authorList>
    </citation>
    <scope>NUCLEOTIDE SEQUENCE</scope>
    <source>
        <strain evidence="2">KCTC 12870</strain>
    </source>
</reference>
<protein>
    <recommendedName>
        <fullName evidence="1">DUF5069 domain-containing protein</fullName>
    </recommendedName>
</protein>
<accession>A0A8J3D9X3</accession>
<dbReference type="EMBL" id="BMXG01000008">
    <property type="protein sequence ID" value="GHC00042.1"/>
    <property type="molecule type" value="Genomic_DNA"/>
</dbReference>
<name>A0A8J3D9X3_9BACT</name>
<gene>
    <name evidence="2" type="ORF">GCM10007047_15340</name>
</gene>
<evidence type="ECO:0000313" key="3">
    <source>
        <dbReference type="Proteomes" id="UP000642829"/>
    </source>
</evidence>
<dbReference type="RefSeq" id="WP_189513632.1">
    <property type="nucleotide sequence ID" value="NZ_BMXG01000008.1"/>
</dbReference>
<organism evidence="2 3">
    <name type="scientific">Cerasicoccus arenae</name>
    <dbReference type="NCBI Taxonomy" id="424488"/>
    <lineage>
        <taxon>Bacteria</taxon>
        <taxon>Pseudomonadati</taxon>
        <taxon>Verrucomicrobiota</taxon>
        <taxon>Opitutia</taxon>
        <taxon>Puniceicoccales</taxon>
        <taxon>Cerasicoccaceae</taxon>
        <taxon>Cerasicoccus</taxon>
    </lineage>
</organism>
<comment type="caution">
    <text evidence="2">The sequence shown here is derived from an EMBL/GenBank/DDBJ whole genome shotgun (WGS) entry which is preliminary data.</text>
</comment>
<feature type="domain" description="DUF5069" evidence="1">
    <location>
        <begin position="101"/>
        <end position="171"/>
    </location>
</feature>
<keyword evidence="3" id="KW-1185">Reference proteome</keyword>
<evidence type="ECO:0000259" key="1">
    <source>
        <dbReference type="Pfam" id="PF16798"/>
    </source>
</evidence>
<dbReference type="Proteomes" id="UP000642829">
    <property type="component" value="Unassembled WGS sequence"/>
</dbReference>